<keyword evidence="2" id="KW-0472">Membrane</keyword>
<dbReference type="EMBL" id="RBKT01000001">
    <property type="protein sequence ID" value="RKR89003.1"/>
    <property type="molecule type" value="Genomic_DNA"/>
</dbReference>
<dbReference type="Gene3D" id="3.10.350.10">
    <property type="entry name" value="LysM domain"/>
    <property type="match status" value="1"/>
</dbReference>
<gene>
    <name evidence="4" type="ORF">BDK92_3337</name>
</gene>
<proteinExistence type="predicted"/>
<dbReference type="InterPro" id="IPR036779">
    <property type="entry name" value="LysM_dom_sf"/>
</dbReference>
<reference evidence="4 5" key="1">
    <citation type="submission" date="2018-10" db="EMBL/GenBank/DDBJ databases">
        <title>Sequencing the genomes of 1000 actinobacteria strains.</title>
        <authorList>
            <person name="Klenk H.-P."/>
        </authorList>
    </citation>
    <scope>NUCLEOTIDE SEQUENCE [LARGE SCALE GENOMIC DNA]</scope>
    <source>
        <strain evidence="4 5">DSM 45175</strain>
    </source>
</reference>
<evidence type="ECO:0000256" key="1">
    <source>
        <dbReference type="SAM" id="MobiDB-lite"/>
    </source>
</evidence>
<feature type="region of interest" description="Disordered" evidence="1">
    <location>
        <begin position="279"/>
        <end position="316"/>
    </location>
</feature>
<accession>A0A495JJ89</accession>
<evidence type="ECO:0000256" key="2">
    <source>
        <dbReference type="SAM" id="Phobius"/>
    </source>
</evidence>
<comment type="caution">
    <text evidence="4">The sequence shown here is derived from an EMBL/GenBank/DDBJ whole genome shotgun (WGS) entry which is preliminary data.</text>
</comment>
<evidence type="ECO:0000313" key="4">
    <source>
        <dbReference type="EMBL" id="RKR89003.1"/>
    </source>
</evidence>
<feature type="transmembrane region" description="Helical" evidence="2">
    <location>
        <begin position="66"/>
        <end position="90"/>
    </location>
</feature>
<dbReference type="OrthoDB" id="516973at2"/>
<evidence type="ECO:0000259" key="3">
    <source>
        <dbReference type="PROSITE" id="PS51782"/>
    </source>
</evidence>
<dbReference type="SMART" id="SM00257">
    <property type="entry name" value="LysM"/>
    <property type="match status" value="1"/>
</dbReference>
<dbReference type="RefSeq" id="WP_121157531.1">
    <property type="nucleotide sequence ID" value="NZ_RBKT01000001.1"/>
</dbReference>
<dbReference type="PROSITE" id="PS51782">
    <property type="entry name" value="LYSM"/>
    <property type="match status" value="1"/>
</dbReference>
<dbReference type="AlphaFoldDB" id="A0A495JJ89"/>
<keyword evidence="2" id="KW-1133">Transmembrane helix</keyword>
<feature type="region of interest" description="Disordered" evidence="1">
    <location>
        <begin position="359"/>
        <end position="378"/>
    </location>
</feature>
<keyword evidence="2" id="KW-0812">Transmembrane</keyword>
<feature type="domain" description="LysM" evidence="3">
    <location>
        <begin position="213"/>
        <end position="260"/>
    </location>
</feature>
<feature type="transmembrane region" description="Helical" evidence="2">
    <location>
        <begin position="111"/>
        <end position="129"/>
    </location>
</feature>
<feature type="transmembrane region" description="Helical" evidence="2">
    <location>
        <begin position="335"/>
        <end position="357"/>
    </location>
</feature>
<keyword evidence="5" id="KW-1185">Reference proteome</keyword>
<dbReference type="Proteomes" id="UP000277671">
    <property type="component" value="Unassembled WGS sequence"/>
</dbReference>
<dbReference type="SUPFAM" id="SSF54106">
    <property type="entry name" value="LysM domain"/>
    <property type="match status" value="1"/>
</dbReference>
<dbReference type="CDD" id="cd00118">
    <property type="entry name" value="LysM"/>
    <property type="match status" value="1"/>
</dbReference>
<dbReference type="InterPro" id="IPR018392">
    <property type="entry name" value="LysM"/>
</dbReference>
<name>A0A495JJ89_9ACTN</name>
<dbReference type="Pfam" id="PF01476">
    <property type="entry name" value="LysM"/>
    <property type="match status" value="1"/>
</dbReference>
<organism evidence="4 5">
    <name type="scientific">Micromonospora pisi</name>
    <dbReference type="NCBI Taxonomy" id="589240"/>
    <lineage>
        <taxon>Bacteria</taxon>
        <taxon>Bacillati</taxon>
        <taxon>Actinomycetota</taxon>
        <taxon>Actinomycetes</taxon>
        <taxon>Micromonosporales</taxon>
        <taxon>Micromonosporaceae</taxon>
        <taxon>Micromonospora</taxon>
    </lineage>
</organism>
<protein>
    <submittedName>
        <fullName evidence="4">LysM domain-containing protein</fullName>
    </submittedName>
</protein>
<evidence type="ECO:0000313" key="5">
    <source>
        <dbReference type="Proteomes" id="UP000277671"/>
    </source>
</evidence>
<sequence length="378" mass="38603">MPAARVSAARRTGQILTGLCSLLVLVGLVVGAPIALLAVAGNPLPDHVPTLAEIGDTLTSRDDGQLFLRALAIVGWLGWATFALSVLVELPARILRRPAIRLPGLRRQQRAVAALVGAAALILVTSPAATAATSVAAGAVAAAPYAPVTATTAGYAPAALAAGPSTTEYAPSAWAAAPYGRTGAAPLAQPVTGVGAAPRALAAPSTPADEPAPVYRVEEGDYLGTIADRYLGDFNRFRDLAQANEIRNPDRIKPGQLLHLPADAEDRGVREHATGLVATPPAAKPVEPPTNGWPTPEKPAPAPSQEQPRQQPAEVTTYAVGASRASVVNSVNRPLAVSAVIAVASIVGAQIGAVLGLRRRPATSTASGVSDGGRHRRD</sequence>
<feature type="compositionally biased region" description="Polar residues" evidence="1">
    <location>
        <begin position="304"/>
        <end position="314"/>
    </location>
</feature>